<dbReference type="Pfam" id="PF13279">
    <property type="entry name" value="4HBT_2"/>
    <property type="match status" value="1"/>
</dbReference>
<dbReference type="GO" id="GO:0047617">
    <property type="term" value="F:fatty acyl-CoA hydrolase activity"/>
    <property type="evidence" value="ECO:0007669"/>
    <property type="project" value="TreeGrafter"/>
</dbReference>
<evidence type="ECO:0000256" key="1">
    <source>
        <dbReference type="ARBA" id="ARBA00005953"/>
    </source>
</evidence>
<dbReference type="CDD" id="cd00586">
    <property type="entry name" value="4HBT"/>
    <property type="match status" value="1"/>
</dbReference>
<keyword evidence="2" id="KW-0378">Hydrolase</keyword>
<comment type="caution">
    <text evidence="3">The sequence shown here is derived from an EMBL/GenBank/DDBJ whole genome shotgun (WGS) entry which is preliminary data.</text>
</comment>
<dbReference type="PANTHER" id="PTHR31793:SF27">
    <property type="entry name" value="NOVEL THIOESTERASE SUPERFAMILY DOMAIN AND SAPOSIN A-TYPE DOMAIN CONTAINING PROTEIN (0610012H03RIK)"/>
    <property type="match status" value="1"/>
</dbReference>
<sequence>MNSFNCKIQVRFNDFDSQKIVNHTKICEYIETAYVDFFKEEINPDWNYESIPLVLRKEITEFLIPITGDSKPVCRVQVSEVRRSSFTLLIAVMDEDSAKTYATAERVIVNIDFETKRPVSLDEMIKENLNLFKI</sequence>
<reference evidence="3" key="1">
    <citation type="submission" date="2020-12" db="EMBL/GenBank/DDBJ databases">
        <authorList>
            <person name="Rodrigo-Torres L."/>
            <person name="Arahal R. D."/>
            <person name="Lucena T."/>
        </authorList>
    </citation>
    <scope>NUCLEOTIDE SEQUENCE</scope>
    <source>
        <strain evidence="3">CECT 9390</strain>
    </source>
</reference>
<dbReference type="EMBL" id="CAJIMS010000001">
    <property type="protein sequence ID" value="CAD7806941.1"/>
    <property type="molecule type" value="Genomic_DNA"/>
</dbReference>
<organism evidence="3 4">
    <name type="scientific">Chryseobacterium aquaeductus</name>
    <dbReference type="NCBI Taxonomy" id="2675056"/>
    <lineage>
        <taxon>Bacteria</taxon>
        <taxon>Pseudomonadati</taxon>
        <taxon>Bacteroidota</taxon>
        <taxon>Flavobacteriia</taxon>
        <taxon>Flavobacteriales</taxon>
        <taxon>Weeksellaceae</taxon>
        <taxon>Chryseobacterium group</taxon>
        <taxon>Chryseobacterium</taxon>
    </lineage>
</organism>
<evidence type="ECO:0000313" key="3">
    <source>
        <dbReference type="EMBL" id="CAD7806941.1"/>
    </source>
</evidence>
<dbReference type="Gene3D" id="3.10.129.10">
    <property type="entry name" value="Hotdog Thioesterase"/>
    <property type="match status" value="1"/>
</dbReference>
<proteinExistence type="inferred from homology"/>
<evidence type="ECO:0000313" key="4">
    <source>
        <dbReference type="Proteomes" id="UP000662618"/>
    </source>
</evidence>
<protein>
    <recommendedName>
        <fullName evidence="5">Thioesterase</fullName>
    </recommendedName>
</protein>
<dbReference type="InterPro" id="IPR050563">
    <property type="entry name" value="4-hydroxybenzoyl-CoA_TE"/>
</dbReference>
<dbReference type="AlphaFoldDB" id="A0A9N8MFP0"/>
<name>A0A9N8MFP0_9FLAO</name>
<dbReference type="Proteomes" id="UP000662618">
    <property type="component" value="Unassembled WGS sequence"/>
</dbReference>
<evidence type="ECO:0000256" key="2">
    <source>
        <dbReference type="ARBA" id="ARBA00022801"/>
    </source>
</evidence>
<evidence type="ECO:0008006" key="5">
    <source>
        <dbReference type="Google" id="ProtNLM"/>
    </source>
</evidence>
<accession>A0A9N8MFP0</accession>
<comment type="similarity">
    <text evidence="1">Belongs to the 4-hydroxybenzoyl-CoA thioesterase family.</text>
</comment>
<dbReference type="RefSeq" id="WP_162087978.1">
    <property type="nucleotide sequence ID" value="NZ_CAJIMS010000001.1"/>
</dbReference>
<dbReference type="PANTHER" id="PTHR31793">
    <property type="entry name" value="4-HYDROXYBENZOYL-COA THIOESTERASE FAMILY MEMBER"/>
    <property type="match status" value="1"/>
</dbReference>
<dbReference type="SUPFAM" id="SSF54637">
    <property type="entry name" value="Thioesterase/thiol ester dehydrase-isomerase"/>
    <property type="match status" value="1"/>
</dbReference>
<dbReference type="InterPro" id="IPR029069">
    <property type="entry name" value="HotDog_dom_sf"/>
</dbReference>
<gene>
    <name evidence="3" type="ORF">CHRY9390_01588</name>
</gene>
<keyword evidence="4" id="KW-1185">Reference proteome</keyword>